<keyword evidence="4" id="KW-1185">Reference proteome</keyword>
<gene>
    <name evidence="3" type="ORF">SODALDRAFT_332023</name>
</gene>
<evidence type="ECO:0008006" key="5">
    <source>
        <dbReference type="Google" id="ProtNLM"/>
    </source>
</evidence>
<dbReference type="EMBL" id="ML119053">
    <property type="protein sequence ID" value="ROT39883.1"/>
    <property type="molecule type" value="Genomic_DNA"/>
</dbReference>
<dbReference type="AlphaFoldDB" id="A0A3N2PZD2"/>
<name>A0A3N2PZD2_SODAK</name>
<sequence length="60" mass="6944">MMSGVFFSLSFFLFFFFPFLFELVGASTEPEMAPVRGDREAYETKEKREQPSPSLRRGVV</sequence>
<proteinExistence type="predicted"/>
<feature type="chain" id="PRO_5018201409" description="Secreted protein" evidence="2">
    <location>
        <begin position="27"/>
        <end position="60"/>
    </location>
</feature>
<protein>
    <recommendedName>
        <fullName evidence="5">Secreted protein</fullName>
    </recommendedName>
</protein>
<evidence type="ECO:0000256" key="2">
    <source>
        <dbReference type="SAM" id="SignalP"/>
    </source>
</evidence>
<evidence type="ECO:0000313" key="3">
    <source>
        <dbReference type="EMBL" id="ROT39883.1"/>
    </source>
</evidence>
<dbReference type="Proteomes" id="UP000272025">
    <property type="component" value="Unassembled WGS sequence"/>
</dbReference>
<feature type="region of interest" description="Disordered" evidence="1">
    <location>
        <begin position="29"/>
        <end position="60"/>
    </location>
</feature>
<evidence type="ECO:0000313" key="4">
    <source>
        <dbReference type="Proteomes" id="UP000272025"/>
    </source>
</evidence>
<accession>A0A3N2PZD2</accession>
<evidence type="ECO:0000256" key="1">
    <source>
        <dbReference type="SAM" id="MobiDB-lite"/>
    </source>
</evidence>
<reference evidence="3 4" key="1">
    <citation type="journal article" date="2018" name="Mol. Ecol.">
        <title>The obligate alkalophilic soda-lake fungus Sodiomyces alkalinus has shifted to a protein diet.</title>
        <authorList>
            <person name="Grum-Grzhimaylo A.A."/>
            <person name="Falkoski D.L."/>
            <person name="van den Heuvel J."/>
            <person name="Valero-Jimenez C.A."/>
            <person name="Min B."/>
            <person name="Choi I.G."/>
            <person name="Lipzen A."/>
            <person name="Daum C.G."/>
            <person name="Aanen D.K."/>
            <person name="Tsang A."/>
            <person name="Henrissat B."/>
            <person name="Bilanenko E.N."/>
            <person name="de Vries R.P."/>
            <person name="van Kan J.A.L."/>
            <person name="Grigoriev I.V."/>
            <person name="Debets A.J.M."/>
        </authorList>
    </citation>
    <scope>NUCLEOTIDE SEQUENCE [LARGE SCALE GENOMIC DNA]</scope>
    <source>
        <strain evidence="3 4">F11</strain>
    </source>
</reference>
<dbReference type="RefSeq" id="XP_028467689.1">
    <property type="nucleotide sequence ID" value="XM_028611600.1"/>
</dbReference>
<keyword evidence="2" id="KW-0732">Signal</keyword>
<organism evidence="3 4">
    <name type="scientific">Sodiomyces alkalinus (strain CBS 110278 / VKM F-3762 / F11)</name>
    <name type="common">Alkaliphilic filamentous fungus</name>
    <dbReference type="NCBI Taxonomy" id="1314773"/>
    <lineage>
        <taxon>Eukaryota</taxon>
        <taxon>Fungi</taxon>
        <taxon>Dikarya</taxon>
        <taxon>Ascomycota</taxon>
        <taxon>Pezizomycotina</taxon>
        <taxon>Sordariomycetes</taxon>
        <taxon>Hypocreomycetidae</taxon>
        <taxon>Glomerellales</taxon>
        <taxon>Plectosphaerellaceae</taxon>
        <taxon>Sodiomyces</taxon>
    </lineage>
</organism>
<dbReference type="GeneID" id="39580078"/>
<feature type="signal peptide" evidence="2">
    <location>
        <begin position="1"/>
        <end position="26"/>
    </location>
</feature>
<feature type="compositionally biased region" description="Basic and acidic residues" evidence="1">
    <location>
        <begin position="36"/>
        <end position="50"/>
    </location>
</feature>